<evidence type="ECO:0000256" key="2">
    <source>
        <dbReference type="PROSITE-ProRule" id="PRU00182"/>
    </source>
</evidence>
<evidence type="ECO:0000313" key="7">
    <source>
        <dbReference type="EMBL" id="MBB6050272.1"/>
    </source>
</evidence>
<dbReference type="PANTHER" id="PTHR21262:SF31">
    <property type="entry name" value="GTP PYROPHOSPHOKINASE"/>
    <property type="match status" value="1"/>
</dbReference>
<keyword evidence="7" id="KW-0418">Kinase</keyword>
<dbReference type="InterPro" id="IPR012676">
    <property type="entry name" value="TGS-like"/>
</dbReference>
<feature type="domain" description="ACT" evidence="4">
    <location>
        <begin position="672"/>
        <end position="747"/>
    </location>
</feature>
<dbReference type="CDD" id="cd01668">
    <property type="entry name" value="TGS_RSH"/>
    <property type="match status" value="1"/>
</dbReference>
<dbReference type="InterPro" id="IPR004095">
    <property type="entry name" value="TGS"/>
</dbReference>
<dbReference type="SMART" id="SM00954">
    <property type="entry name" value="RelA_SpoT"/>
    <property type="match status" value="1"/>
</dbReference>
<dbReference type="InterPro" id="IPR006674">
    <property type="entry name" value="HD_domain"/>
</dbReference>
<dbReference type="InterPro" id="IPR043519">
    <property type="entry name" value="NT_sf"/>
</dbReference>
<comment type="pathway">
    <text evidence="1">Purine metabolism.</text>
</comment>
<comment type="similarity">
    <text evidence="3">Belongs to the relA/spoT family.</text>
</comment>
<protein>
    <submittedName>
        <fullName evidence="7">GTP pyrophosphokinase</fullName>
        <ecNumber evidence="7">2.7.6.5</ecNumber>
    </submittedName>
</protein>
<organism evidence="7 8">
    <name type="scientific">Armatimonas rosea</name>
    <dbReference type="NCBI Taxonomy" id="685828"/>
    <lineage>
        <taxon>Bacteria</taxon>
        <taxon>Bacillati</taxon>
        <taxon>Armatimonadota</taxon>
        <taxon>Armatimonadia</taxon>
        <taxon>Armatimonadales</taxon>
        <taxon>Armatimonadaceae</taxon>
        <taxon>Armatimonas</taxon>
    </lineage>
</organism>
<dbReference type="SUPFAM" id="SSF55021">
    <property type="entry name" value="ACT-like"/>
    <property type="match status" value="1"/>
</dbReference>
<dbReference type="InterPro" id="IPR004811">
    <property type="entry name" value="RelA/Spo_fam"/>
</dbReference>
<evidence type="ECO:0000259" key="5">
    <source>
        <dbReference type="PROSITE" id="PS51831"/>
    </source>
</evidence>
<accession>A0A7W9SP59</accession>
<dbReference type="InterPro" id="IPR003607">
    <property type="entry name" value="HD/PDEase_dom"/>
</dbReference>
<dbReference type="SMART" id="SM00471">
    <property type="entry name" value="HDc"/>
    <property type="match status" value="1"/>
</dbReference>
<evidence type="ECO:0000259" key="4">
    <source>
        <dbReference type="PROSITE" id="PS51671"/>
    </source>
</evidence>
<dbReference type="Proteomes" id="UP000520814">
    <property type="component" value="Unassembled WGS sequence"/>
</dbReference>
<dbReference type="FunFam" id="3.10.20.30:FF:000002">
    <property type="entry name" value="GTP pyrophosphokinase (RelA/SpoT)"/>
    <property type="match status" value="1"/>
</dbReference>
<name>A0A7W9SP59_ARMRO</name>
<keyword evidence="2" id="KW-0694">RNA-binding</keyword>
<dbReference type="Pfam" id="PF19296">
    <property type="entry name" value="RelA_AH_RIS"/>
    <property type="match status" value="1"/>
</dbReference>
<comment type="function">
    <text evidence="3">In eubacteria ppGpp (guanosine 3'-diphosphate 5'-diphosphate) is a mediator of the stringent response that coordinates a variety of cellular activities in response to changes in nutritional abundance.</text>
</comment>
<dbReference type="GO" id="GO:0008728">
    <property type="term" value="F:GTP diphosphokinase activity"/>
    <property type="evidence" value="ECO:0007669"/>
    <property type="project" value="UniProtKB-EC"/>
</dbReference>
<dbReference type="InterPro" id="IPR012675">
    <property type="entry name" value="Beta-grasp_dom_sf"/>
</dbReference>
<dbReference type="GO" id="GO:0005886">
    <property type="term" value="C:plasma membrane"/>
    <property type="evidence" value="ECO:0007669"/>
    <property type="project" value="TreeGrafter"/>
</dbReference>
<dbReference type="Pfam" id="PF13291">
    <property type="entry name" value="ACT_4"/>
    <property type="match status" value="1"/>
</dbReference>
<dbReference type="CDD" id="cd00077">
    <property type="entry name" value="HDc"/>
    <property type="match status" value="1"/>
</dbReference>
<evidence type="ECO:0000256" key="1">
    <source>
        <dbReference type="ARBA" id="ARBA00025704"/>
    </source>
</evidence>
<dbReference type="NCBIfam" id="TIGR00691">
    <property type="entry name" value="spoT_relA"/>
    <property type="match status" value="1"/>
</dbReference>
<dbReference type="InterPro" id="IPR045600">
    <property type="entry name" value="RelA/SpoT_AH_RIS"/>
</dbReference>
<dbReference type="PROSITE" id="PS50889">
    <property type="entry name" value="S4"/>
    <property type="match status" value="1"/>
</dbReference>
<dbReference type="InterPro" id="IPR002912">
    <property type="entry name" value="ACT_dom"/>
</dbReference>
<proteinExistence type="inferred from homology"/>
<feature type="domain" description="HD" evidence="5">
    <location>
        <begin position="46"/>
        <end position="175"/>
    </location>
</feature>
<dbReference type="Gene3D" id="3.30.460.10">
    <property type="entry name" value="Beta Polymerase, domain 2"/>
    <property type="match status" value="1"/>
</dbReference>
<comment type="caution">
    <text evidence="7">The sequence shown here is derived from an EMBL/GenBank/DDBJ whole genome shotgun (WGS) entry which is preliminary data.</text>
</comment>
<dbReference type="AlphaFoldDB" id="A0A7W9SP59"/>
<dbReference type="Pfam" id="PF13328">
    <property type="entry name" value="HD_4"/>
    <property type="match status" value="1"/>
</dbReference>
<dbReference type="GO" id="GO:0016301">
    <property type="term" value="F:kinase activity"/>
    <property type="evidence" value="ECO:0007669"/>
    <property type="project" value="UniProtKB-KW"/>
</dbReference>
<dbReference type="CDD" id="cd05399">
    <property type="entry name" value="NT_Rel-Spo_like"/>
    <property type="match status" value="1"/>
</dbReference>
<sequence>MTASLESILERVARYNPHADIALLRRAHDFATQKHDGQLRKSGEPYIIHPVAVAQILAELEMDEASISAGFLHDVVEDCGVTRDEIKETFSEEIAQLVDGVTKLKLADFERLAPELAAAAKEAAAKEAETGKVDSRRRKRLETRSSAENLRKILLATARDFRVMVIKLADRLHNMRTLQGLRPERQQRVAEETMQIFAPLAHRLGIWQVKWQLEDLAFKYLYPTEYKELSERIARTRVEREEDIRDALQKLREGFERAGLTPDIQGRPKHLWSIYNKMIKQELELTDIYDLIALRVIVPTVPECYTALGVVHETYLPIPGKFDDYIAKRKANLYQSLHTKVYGPRGEPLEVQIRTWDMHKTAEFGVAAHWAYKERGEAARAGKDVFERKMAFLRAQLFDAQQAEANPGEFLSRASTDLFADQVFVFTPKGDVLDLPAGATPIDFAYRVHSDVGDHLVQAKVNGRVVNLSYKLQNGDICQVLTRPQATPSLDWLTYSKSGHARGKIKNYFRKLKYDDNVIQGREVLMEELERLQLSTAILRDNKKMLPLANQLNKESVEDLFAALGFGDVALGMVVNRLRPELEKEKKKPDEDFSRRRNKEKLALAPGGVDGVAVTRGRCCLPLPGDEILGYVSRGRGMILHRDGCPNVAAYEAERLSPIDWHPSDTERFETGVIIETFDRHGLLRDVTDLFSENKVFILGINTRSDRAKNTAVLRLDFEAPSAEYVETLVRKLHSLEDLLAVHRLGVGAEDPKPVERS</sequence>
<dbReference type="PANTHER" id="PTHR21262">
    <property type="entry name" value="GUANOSINE-3',5'-BIS DIPHOSPHATE 3'-PYROPHOSPHOHYDROLASE"/>
    <property type="match status" value="1"/>
</dbReference>
<dbReference type="PROSITE" id="PS51671">
    <property type="entry name" value="ACT"/>
    <property type="match status" value="1"/>
</dbReference>
<keyword evidence="8" id="KW-1185">Reference proteome</keyword>
<feature type="domain" description="TGS" evidence="6">
    <location>
        <begin position="421"/>
        <end position="482"/>
    </location>
</feature>
<dbReference type="GO" id="GO:0015969">
    <property type="term" value="P:guanosine tetraphosphate metabolic process"/>
    <property type="evidence" value="ECO:0007669"/>
    <property type="project" value="InterPro"/>
</dbReference>
<dbReference type="SUPFAM" id="SSF109604">
    <property type="entry name" value="HD-domain/PDEase-like"/>
    <property type="match status" value="1"/>
</dbReference>
<dbReference type="RefSeq" id="WP_184194914.1">
    <property type="nucleotide sequence ID" value="NZ_JACHGW010000002.1"/>
</dbReference>
<dbReference type="EMBL" id="JACHGW010000002">
    <property type="protein sequence ID" value="MBB6050272.1"/>
    <property type="molecule type" value="Genomic_DNA"/>
</dbReference>
<dbReference type="Pfam" id="PF02824">
    <property type="entry name" value="TGS"/>
    <property type="match status" value="1"/>
</dbReference>
<dbReference type="InterPro" id="IPR007685">
    <property type="entry name" value="RelA_SpoT"/>
</dbReference>
<dbReference type="Gene3D" id="1.10.3210.10">
    <property type="entry name" value="Hypothetical protein af1432"/>
    <property type="match status" value="1"/>
</dbReference>
<dbReference type="Gene3D" id="3.10.20.30">
    <property type="match status" value="1"/>
</dbReference>
<dbReference type="InterPro" id="IPR045865">
    <property type="entry name" value="ACT-like_dom_sf"/>
</dbReference>
<dbReference type="Pfam" id="PF04607">
    <property type="entry name" value="RelA_SpoT"/>
    <property type="match status" value="1"/>
</dbReference>
<dbReference type="PROSITE" id="PS51880">
    <property type="entry name" value="TGS"/>
    <property type="match status" value="1"/>
</dbReference>
<keyword evidence="7" id="KW-0808">Transferase</keyword>
<reference evidence="7 8" key="1">
    <citation type="submission" date="2020-08" db="EMBL/GenBank/DDBJ databases">
        <title>Genomic Encyclopedia of Type Strains, Phase IV (KMG-IV): sequencing the most valuable type-strain genomes for metagenomic binning, comparative biology and taxonomic classification.</title>
        <authorList>
            <person name="Goeker M."/>
        </authorList>
    </citation>
    <scope>NUCLEOTIDE SEQUENCE [LARGE SCALE GENOMIC DNA]</scope>
    <source>
        <strain evidence="7 8">DSM 23562</strain>
    </source>
</reference>
<evidence type="ECO:0000256" key="3">
    <source>
        <dbReference type="RuleBase" id="RU003847"/>
    </source>
</evidence>
<evidence type="ECO:0000259" key="6">
    <source>
        <dbReference type="PROSITE" id="PS51880"/>
    </source>
</evidence>
<evidence type="ECO:0000313" key="8">
    <source>
        <dbReference type="Proteomes" id="UP000520814"/>
    </source>
</evidence>
<dbReference type="PROSITE" id="PS51831">
    <property type="entry name" value="HD"/>
    <property type="match status" value="1"/>
</dbReference>
<dbReference type="InterPro" id="IPR033655">
    <property type="entry name" value="TGS_RelA/SpoT"/>
</dbReference>
<dbReference type="SUPFAM" id="SSF81301">
    <property type="entry name" value="Nucleotidyltransferase"/>
    <property type="match status" value="1"/>
</dbReference>
<gene>
    <name evidence="7" type="ORF">HNQ39_002063</name>
</gene>
<dbReference type="GO" id="GO:0003723">
    <property type="term" value="F:RNA binding"/>
    <property type="evidence" value="ECO:0007669"/>
    <property type="project" value="UniProtKB-KW"/>
</dbReference>
<dbReference type="FunFam" id="3.30.460.10:FF:000001">
    <property type="entry name" value="GTP pyrophosphokinase RelA"/>
    <property type="match status" value="1"/>
</dbReference>
<dbReference type="SUPFAM" id="SSF81271">
    <property type="entry name" value="TGS-like"/>
    <property type="match status" value="1"/>
</dbReference>
<dbReference type="CDD" id="cd04876">
    <property type="entry name" value="ACT_RelA-SpoT"/>
    <property type="match status" value="1"/>
</dbReference>
<dbReference type="Gene3D" id="3.30.70.260">
    <property type="match status" value="1"/>
</dbReference>
<dbReference type="EC" id="2.7.6.5" evidence="7"/>